<protein>
    <recommendedName>
        <fullName evidence="3">DUF2487 domain-containing protein</fullName>
    </recommendedName>
</protein>
<evidence type="ECO:0000313" key="1">
    <source>
        <dbReference type="EMBL" id="KEF40528.1"/>
    </source>
</evidence>
<evidence type="ECO:0008006" key="3">
    <source>
        <dbReference type="Google" id="ProtNLM"/>
    </source>
</evidence>
<dbReference type="RefSeq" id="WP_003331136.1">
    <property type="nucleotide sequence ID" value="NZ_JJRY01000001.1"/>
</dbReference>
<dbReference type="EMBL" id="JJRY01000001">
    <property type="protein sequence ID" value="KEF40528.1"/>
    <property type="molecule type" value="Genomic_DNA"/>
</dbReference>
<gene>
    <name evidence="1" type="ORF">M670_00555</name>
</gene>
<accession>A0A072NUI4</accession>
<dbReference type="InterPro" id="IPR019615">
    <property type="entry name" value="DUF2487"/>
</dbReference>
<comment type="caution">
    <text evidence="1">The sequence shown here is derived from an EMBL/GenBank/DDBJ whole genome shotgun (WGS) entry which is preliminary data.</text>
</comment>
<name>A0A072NUI4_SCHAZ</name>
<dbReference type="AlphaFoldDB" id="A0A072NUI4"/>
<organism evidence="1 2">
    <name type="scientific">Schinkia azotoformans MEV2011</name>
    <dbReference type="NCBI Taxonomy" id="1348973"/>
    <lineage>
        <taxon>Bacteria</taxon>
        <taxon>Bacillati</taxon>
        <taxon>Bacillota</taxon>
        <taxon>Bacilli</taxon>
        <taxon>Bacillales</taxon>
        <taxon>Bacillaceae</taxon>
        <taxon>Calidifontibacillus/Schinkia group</taxon>
        <taxon>Schinkia</taxon>
    </lineage>
</organism>
<evidence type="ECO:0000313" key="2">
    <source>
        <dbReference type="Proteomes" id="UP000027936"/>
    </source>
</evidence>
<proteinExistence type="predicted"/>
<dbReference type="OrthoDB" id="2678750at2"/>
<sequence length="154" mass="17953">MKWVSADIEMYMKAREYVDTVIVPLIPITFKGDMIPTVEMGEFISILASELEREYKGRLIVLPAFTYLREEEPSTLINRVNLWNNNLLQDGIKNVVLLTSDSDWKLNEKDVQATLLWVPSISFKDLDKKYIEQMVKSQMKSIHSLVINLWKKES</sequence>
<reference evidence="1 2" key="1">
    <citation type="submission" date="2014-04" db="EMBL/GenBank/DDBJ databases">
        <title>Draft genome sequence of Bacillus azotoformans MEV2011, a (co-) denitrifying strain unable to grow in the presence of oxygen.</title>
        <authorList>
            <person name="Nielsen M."/>
            <person name="Schreiber L."/>
            <person name="Finster K."/>
            <person name="Schramm A."/>
        </authorList>
    </citation>
    <scope>NUCLEOTIDE SEQUENCE [LARGE SCALE GENOMIC DNA]</scope>
    <source>
        <strain evidence="1 2">MEV2011</strain>
    </source>
</reference>
<dbReference type="Pfam" id="PF10673">
    <property type="entry name" value="DUF2487"/>
    <property type="match status" value="1"/>
</dbReference>
<dbReference type="Proteomes" id="UP000027936">
    <property type="component" value="Unassembled WGS sequence"/>
</dbReference>
<dbReference type="PATRIC" id="fig|1348973.3.peg.539"/>